<reference evidence="2" key="1">
    <citation type="submission" date="2020-02" db="EMBL/GenBank/DDBJ databases">
        <authorList>
            <person name="Meier V. D."/>
        </authorList>
    </citation>
    <scope>NUCLEOTIDE SEQUENCE</scope>
    <source>
        <strain evidence="2">AVDCRST_MAG35</strain>
    </source>
</reference>
<evidence type="ECO:0000256" key="1">
    <source>
        <dbReference type="SAM" id="Phobius"/>
    </source>
</evidence>
<dbReference type="EMBL" id="CADCUY010000177">
    <property type="protein sequence ID" value="CAA9400445.1"/>
    <property type="molecule type" value="Genomic_DNA"/>
</dbReference>
<proteinExistence type="predicted"/>
<feature type="transmembrane region" description="Helical" evidence="1">
    <location>
        <begin position="131"/>
        <end position="155"/>
    </location>
</feature>
<feature type="transmembrane region" description="Helical" evidence="1">
    <location>
        <begin position="21"/>
        <end position="42"/>
    </location>
</feature>
<name>A0A6J4P256_9ACTN</name>
<feature type="transmembrane region" description="Helical" evidence="1">
    <location>
        <begin position="106"/>
        <end position="124"/>
    </location>
</feature>
<accession>A0A6J4P256</accession>
<dbReference type="Pfam" id="PF09819">
    <property type="entry name" value="ABC_cobalt"/>
    <property type="match status" value="1"/>
</dbReference>
<feature type="transmembrane region" description="Helical" evidence="1">
    <location>
        <begin position="54"/>
        <end position="76"/>
    </location>
</feature>
<organism evidence="2">
    <name type="scientific">uncultured Quadrisphaera sp</name>
    <dbReference type="NCBI Taxonomy" id="904978"/>
    <lineage>
        <taxon>Bacteria</taxon>
        <taxon>Bacillati</taxon>
        <taxon>Actinomycetota</taxon>
        <taxon>Actinomycetes</taxon>
        <taxon>Kineosporiales</taxon>
        <taxon>Kineosporiaceae</taxon>
        <taxon>Quadrisphaera</taxon>
        <taxon>environmental samples</taxon>
    </lineage>
</organism>
<keyword evidence="1" id="KW-1133">Transmembrane helix</keyword>
<sequence>MTTTDRTSSGTTARSTRWRPVDIVVASVLGVAGGLLLVLWNIAYTPVDTALSFYPPASALVGGVWLLPGVLGGLIIRRPGAAVYVELVAAVLSALVGNQWGFSTVYYGLIQGLGAELAFTAVRYRNWSLPVVLASGAAAGVVGGLLNLVLYYTSFSTSHQLVYMAFIVLSGVVVAGLGSWLLAGALRRTGALAPLASGRGGERV</sequence>
<evidence type="ECO:0000313" key="2">
    <source>
        <dbReference type="EMBL" id="CAA9400445.1"/>
    </source>
</evidence>
<dbReference type="PIRSF" id="PIRSF037394">
    <property type="entry name" value="ABC_thiamine-permease_YkoE_prd"/>
    <property type="match status" value="1"/>
</dbReference>
<dbReference type="InterPro" id="IPR017195">
    <property type="entry name" value="ABC_thiamin-permease_prd"/>
</dbReference>
<feature type="transmembrane region" description="Helical" evidence="1">
    <location>
        <begin position="83"/>
        <end position="100"/>
    </location>
</feature>
<protein>
    <submittedName>
        <fullName evidence="2">Substrate-specific component YkoE of thiamin-regulated ECF transporter for HydroxyMethylPyrimidine</fullName>
    </submittedName>
</protein>
<gene>
    <name evidence="2" type="ORF">AVDCRST_MAG35-847</name>
</gene>
<dbReference type="AlphaFoldDB" id="A0A6J4P256"/>
<feature type="transmembrane region" description="Helical" evidence="1">
    <location>
        <begin position="161"/>
        <end position="183"/>
    </location>
</feature>
<keyword evidence="1" id="KW-0472">Membrane</keyword>
<keyword evidence="1" id="KW-0812">Transmembrane</keyword>